<evidence type="ECO:0000313" key="3">
    <source>
        <dbReference type="Proteomes" id="UP000291572"/>
    </source>
</evidence>
<proteinExistence type="inferred from homology"/>
<dbReference type="SUPFAM" id="SSF143120">
    <property type="entry name" value="YefM-like"/>
    <property type="match status" value="1"/>
</dbReference>
<evidence type="ECO:0000313" key="2">
    <source>
        <dbReference type="EMBL" id="RYM05142.1"/>
    </source>
</evidence>
<dbReference type="OrthoDB" id="7391322at2"/>
<dbReference type="EMBL" id="SEOO01000089">
    <property type="protein sequence ID" value="RYM05142.1"/>
    <property type="molecule type" value="Genomic_DNA"/>
</dbReference>
<comment type="similarity">
    <text evidence="1">Belongs to the phD/YefM antitoxin family.</text>
</comment>
<organism evidence="2 3">
    <name type="scientific">Sphingobium cupriresistens</name>
    <dbReference type="NCBI Taxonomy" id="1132417"/>
    <lineage>
        <taxon>Bacteria</taxon>
        <taxon>Pseudomonadati</taxon>
        <taxon>Pseudomonadota</taxon>
        <taxon>Alphaproteobacteria</taxon>
        <taxon>Sphingomonadales</taxon>
        <taxon>Sphingomonadaceae</taxon>
        <taxon>Sphingobium</taxon>
    </lineage>
</organism>
<dbReference type="InterPro" id="IPR036165">
    <property type="entry name" value="YefM-like_sf"/>
</dbReference>
<dbReference type="NCBIfam" id="TIGR01552">
    <property type="entry name" value="phd_fam"/>
    <property type="match status" value="1"/>
</dbReference>
<evidence type="ECO:0000256" key="1">
    <source>
        <dbReference type="ARBA" id="ARBA00009981"/>
    </source>
</evidence>
<accession>A0A8G1ZE01</accession>
<sequence>MATNAESFASVALTDFHNHPGTVVDQSQHGPVVLTKNRRRYAAVVSIDYLDRAAAALEALHANRRVLTSETALLRKSGPRQ</sequence>
<dbReference type="Proteomes" id="UP000291572">
    <property type="component" value="Unassembled WGS sequence"/>
</dbReference>
<dbReference type="AlphaFoldDB" id="A0A8G1ZE01"/>
<protein>
    <submittedName>
        <fullName evidence="2">Type II toxin-antitoxin system prevent-host-death family antitoxin</fullName>
    </submittedName>
</protein>
<name>A0A8G1ZE01_9SPHN</name>
<comment type="caution">
    <text evidence="2">The sequence shown here is derived from an EMBL/GenBank/DDBJ whole genome shotgun (WGS) entry which is preliminary data.</text>
</comment>
<gene>
    <name evidence="2" type="ORF">EWH12_21505</name>
</gene>
<dbReference type="RefSeq" id="WP_129927782.1">
    <property type="nucleotide sequence ID" value="NZ_SEOO01000089.1"/>
</dbReference>
<reference evidence="2 3" key="1">
    <citation type="submission" date="2019-02" db="EMBL/GenBank/DDBJ databases">
        <authorList>
            <person name="Feng G."/>
        </authorList>
    </citation>
    <scope>NUCLEOTIDE SEQUENCE [LARGE SCALE GENOMIC DNA]</scope>
    <source>
        <strain evidence="2 3">CCTCC AB 2011146</strain>
    </source>
</reference>